<dbReference type="SMART" id="SM00054">
    <property type="entry name" value="EFh"/>
    <property type="match status" value="3"/>
</dbReference>
<dbReference type="PRINTS" id="PR00450">
    <property type="entry name" value="RECOVERIN"/>
</dbReference>
<dbReference type="InterPro" id="IPR011992">
    <property type="entry name" value="EF-hand-dom_pair"/>
</dbReference>
<comment type="caution">
    <text evidence="5">The sequence shown here is derived from an EMBL/GenBank/DDBJ whole genome shotgun (WGS) entry which is preliminary data.</text>
</comment>
<evidence type="ECO:0000313" key="6">
    <source>
        <dbReference type="Proteomes" id="UP000324897"/>
    </source>
</evidence>
<organism evidence="5 6">
    <name type="scientific">Eragrostis curvula</name>
    <name type="common">weeping love grass</name>
    <dbReference type="NCBI Taxonomy" id="38414"/>
    <lineage>
        <taxon>Eukaryota</taxon>
        <taxon>Viridiplantae</taxon>
        <taxon>Streptophyta</taxon>
        <taxon>Embryophyta</taxon>
        <taxon>Tracheophyta</taxon>
        <taxon>Spermatophyta</taxon>
        <taxon>Magnoliopsida</taxon>
        <taxon>Liliopsida</taxon>
        <taxon>Poales</taxon>
        <taxon>Poaceae</taxon>
        <taxon>PACMAD clade</taxon>
        <taxon>Chloridoideae</taxon>
        <taxon>Eragrostideae</taxon>
        <taxon>Eragrostidinae</taxon>
        <taxon>Eragrostis</taxon>
    </lineage>
</organism>
<dbReference type="Gramene" id="TVU30062">
    <property type="protein sequence ID" value="TVU30062"/>
    <property type="gene ID" value="EJB05_21668"/>
</dbReference>
<evidence type="ECO:0000256" key="2">
    <source>
        <dbReference type="ARBA" id="ARBA00023774"/>
    </source>
</evidence>
<name>A0A5J9V1I7_9POAL</name>
<dbReference type="Pfam" id="PF13499">
    <property type="entry name" value="EF-hand_7"/>
    <property type="match status" value="1"/>
</dbReference>
<comment type="similarity">
    <text evidence="2 3">Belongs to the calcineurin regulatory subunit family.</text>
</comment>
<keyword evidence="1 3" id="KW-0677">Repeat</keyword>
<feature type="non-terminal residue" evidence="5">
    <location>
        <position position="1"/>
    </location>
</feature>
<reference evidence="5 6" key="1">
    <citation type="journal article" date="2019" name="Sci. Rep.">
        <title>A high-quality genome of Eragrostis curvula grass provides insights into Poaceae evolution and supports new strategies to enhance forage quality.</title>
        <authorList>
            <person name="Carballo J."/>
            <person name="Santos B.A.C.M."/>
            <person name="Zappacosta D."/>
            <person name="Garbus I."/>
            <person name="Selva J.P."/>
            <person name="Gallo C.A."/>
            <person name="Diaz A."/>
            <person name="Albertini E."/>
            <person name="Caccamo M."/>
            <person name="Echenique V."/>
        </authorList>
    </citation>
    <scope>NUCLEOTIDE SEQUENCE [LARGE SCALE GENOMIC DNA]</scope>
    <source>
        <strain evidence="6">cv. Victoria</strain>
        <tissue evidence="5">Leaf</tissue>
    </source>
</reference>
<dbReference type="PANTHER" id="PTHR23056">
    <property type="entry name" value="CALCINEURIN B"/>
    <property type="match status" value="1"/>
</dbReference>
<comment type="function">
    <text evidence="3">Acts as a calcium sensor. CBL proteins interact with CIPK serine-threonine protein kinases. Binding of a CBL protein to the regulatory NAF domain of a CIPK protein lead to the activation of the kinase in a calcium-dependent manner.</text>
</comment>
<evidence type="ECO:0000313" key="5">
    <source>
        <dbReference type="EMBL" id="TVU30062.1"/>
    </source>
</evidence>
<evidence type="ECO:0000256" key="1">
    <source>
        <dbReference type="ARBA" id="ARBA00022737"/>
    </source>
</evidence>
<dbReference type="InterPro" id="IPR002048">
    <property type="entry name" value="EF_hand_dom"/>
</dbReference>
<keyword evidence="3" id="KW-0472">Membrane</keyword>
<dbReference type="InterPro" id="IPR045198">
    <property type="entry name" value="CNBL1-10"/>
</dbReference>
<proteinExistence type="inferred from homology"/>
<evidence type="ECO:0000259" key="4">
    <source>
        <dbReference type="PROSITE" id="PS50222"/>
    </source>
</evidence>
<dbReference type="SUPFAM" id="SSF47473">
    <property type="entry name" value="EF-hand"/>
    <property type="match status" value="1"/>
</dbReference>
<gene>
    <name evidence="5" type="ORF">EJB05_21668</name>
</gene>
<accession>A0A5J9V1I7</accession>
<dbReference type="EMBL" id="RWGY01000011">
    <property type="protein sequence ID" value="TVU30062.1"/>
    <property type="molecule type" value="Genomic_DNA"/>
</dbReference>
<dbReference type="PANTHER" id="PTHR23056:SF134">
    <property type="entry name" value="CALCINEURIN B-LIKE PROTEIN 6"/>
    <property type="match status" value="1"/>
</dbReference>
<keyword evidence="3" id="KW-0479">Metal-binding</keyword>
<dbReference type="GO" id="GO:0005509">
    <property type="term" value="F:calcium ion binding"/>
    <property type="evidence" value="ECO:0007669"/>
    <property type="project" value="UniProtKB-UniRule"/>
</dbReference>
<dbReference type="GO" id="GO:0019900">
    <property type="term" value="F:kinase binding"/>
    <property type="evidence" value="ECO:0007669"/>
    <property type="project" value="UniProtKB-UniRule"/>
</dbReference>
<dbReference type="CDD" id="cd00051">
    <property type="entry name" value="EFh"/>
    <property type="match status" value="1"/>
</dbReference>
<evidence type="ECO:0000256" key="3">
    <source>
        <dbReference type="RuleBase" id="RU369080"/>
    </source>
</evidence>
<dbReference type="Proteomes" id="UP000324897">
    <property type="component" value="Chromosome 1"/>
</dbReference>
<protein>
    <recommendedName>
        <fullName evidence="3">Calcineurin B-like protein</fullName>
    </recommendedName>
</protein>
<feature type="domain" description="EF-hand" evidence="4">
    <location>
        <begin position="162"/>
        <end position="197"/>
    </location>
</feature>
<dbReference type="PROSITE" id="PS50222">
    <property type="entry name" value="EF_HAND_2"/>
    <property type="match status" value="3"/>
</dbReference>
<dbReference type="FunFam" id="1.10.238.10:FF:000073">
    <property type="entry name" value="calcineurin B-like protein 3"/>
    <property type="match status" value="1"/>
</dbReference>
<comment type="subcellular location">
    <subcellularLocation>
        <location evidence="3">Membrane</location>
    </subcellularLocation>
</comment>
<dbReference type="AlphaFoldDB" id="A0A5J9V1I7"/>
<keyword evidence="3" id="KW-0106">Calcium</keyword>
<feature type="domain" description="EF-hand" evidence="4">
    <location>
        <begin position="206"/>
        <end position="241"/>
    </location>
</feature>
<feature type="domain" description="EF-hand" evidence="4">
    <location>
        <begin position="125"/>
        <end position="160"/>
    </location>
</feature>
<dbReference type="Gene3D" id="1.10.238.10">
    <property type="entry name" value="EF-hand"/>
    <property type="match status" value="1"/>
</dbReference>
<comment type="subunit">
    <text evidence="3">Homodimer. Interacts with CIPK.</text>
</comment>
<dbReference type="OrthoDB" id="650470at2759"/>
<dbReference type="GO" id="GO:0016020">
    <property type="term" value="C:membrane"/>
    <property type="evidence" value="ECO:0007669"/>
    <property type="project" value="UniProtKB-SubCell"/>
</dbReference>
<sequence>MSVVVPLAALFVASNRRVAPPNMDEPLVNKDQSVAAAAARVPTAKLTMAAFRSWLAKVAHLLACCCNPATDGPRDPERLASETIFSVNEIEALYVLFKQIDSGAVEDGMISKEEFNLRVFGPNKSGTIFSDRVFDLFDKNETKGLEFEEFARALSVFHPDAPVDDKINFAFRLYDLKNQGFIERAELKQMMEATLAESNLNLSDEVIESILDKTFEEADTKKDGKIDFEEWSTLVNVHPSLIRNITLTYLRDITVAFPEFVFHSQVKENNEM</sequence>
<keyword evidence="6" id="KW-1185">Reference proteome</keyword>
<dbReference type="GO" id="GO:0019722">
    <property type="term" value="P:calcium-mediated signaling"/>
    <property type="evidence" value="ECO:0007669"/>
    <property type="project" value="UniProtKB-UniRule"/>
</dbReference>